<dbReference type="Pfam" id="PF08856">
    <property type="entry name" value="DUF1826"/>
    <property type="match status" value="2"/>
</dbReference>
<organism evidence="2 3">
    <name type="scientific">Skeletonema marinoi</name>
    <dbReference type="NCBI Taxonomy" id="267567"/>
    <lineage>
        <taxon>Eukaryota</taxon>
        <taxon>Sar</taxon>
        <taxon>Stramenopiles</taxon>
        <taxon>Ochrophyta</taxon>
        <taxon>Bacillariophyta</taxon>
        <taxon>Coscinodiscophyceae</taxon>
        <taxon>Thalassiosirophycidae</taxon>
        <taxon>Thalassiosirales</taxon>
        <taxon>Skeletonemataceae</taxon>
        <taxon>Skeletonema</taxon>
        <taxon>Skeletonema marinoi-dohrnii complex</taxon>
    </lineage>
</organism>
<dbReference type="InterPro" id="IPR014955">
    <property type="entry name" value="DUF1826"/>
</dbReference>
<proteinExistence type="predicted"/>
<reference evidence="2" key="1">
    <citation type="submission" date="2023-06" db="EMBL/GenBank/DDBJ databases">
        <title>Survivors Of The Sea: Transcriptome response of Skeletonema marinoi to long-term dormancy.</title>
        <authorList>
            <person name="Pinder M.I.M."/>
            <person name="Kourtchenko O."/>
            <person name="Robertson E.K."/>
            <person name="Larsson T."/>
            <person name="Maumus F."/>
            <person name="Osuna-Cruz C.M."/>
            <person name="Vancaester E."/>
            <person name="Stenow R."/>
            <person name="Vandepoele K."/>
            <person name="Ploug H."/>
            <person name="Bruchert V."/>
            <person name="Godhe A."/>
            <person name="Topel M."/>
        </authorList>
    </citation>
    <scope>NUCLEOTIDE SEQUENCE</scope>
    <source>
        <strain evidence="2">R05AC</strain>
    </source>
</reference>
<gene>
    <name evidence="2" type="ORF">QTG54_002221</name>
</gene>
<comment type="caution">
    <text evidence="2">The sequence shown here is derived from an EMBL/GenBank/DDBJ whole genome shotgun (WGS) entry which is preliminary data.</text>
</comment>
<sequence length="661" mass="73602">MWLSSPSRSLLITQLLFQLCRPSSQFSATVEQKTSPPPLSPAAQTVDNPNIQLDGTWSTAKQALRNPNCCVISISGLDHHLSILQSYFCGVDAPSDVDLRMRVRCCGNSTNSSTEISYVDCANVYHTIMDPPSTTGWNNNNNNNIATSDINTAEQTTNDNNPNNPCIQALQELALGVHSLTDGPLQRTVTDIHMRVVCASTYSANDPPFHTDKCQLRGYVTLVGPGTEYMDGTCRPWEYVALRSLGVDGLGLVNGEGRLKMAEELEFIVMKGDYYDASVPEDDNSNNSSMMSKKKLWSRAEACVHRSPPGNNAKRVILSLDLADGGDDQEWEERGRKRNWRVGMTQRKSHLTSNNRGGDDQEWEERGRKRNWRVGMTQRKTKQALRNPNCSVVSISGLDHHLSTLQSYFCGENAPSDVDLRMRVRCCGDGTNSSTEISYVDCASVYHTIVDAPSPTGWKNNNNKITTSDINTEQPDNSPNNPCIQALQELALGVHSLTDGPLQRTVTDIHMRVVCASTYSANDPPFHTDKCQLRGYVTLVGPGTEYMDGTCRPWEYVALRSLGVDGLGLVNGEGRLKMARELEFIVMKGDYYDASVPKDDNNNSSSMSQNKKKLWSKQKHVCIEVHRGITQNVLYFHWIWQMEEMIKSGKREDERGIGGLE</sequence>
<feature type="signal peptide" evidence="1">
    <location>
        <begin position="1"/>
        <end position="25"/>
    </location>
</feature>
<evidence type="ECO:0000256" key="1">
    <source>
        <dbReference type="SAM" id="SignalP"/>
    </source>
</evidence>
<protein>
    <submittedName>
        <fullName evidence="2">Uncharacterized protein</fullName>
    </submittedName>
</protein>
<dbReference type="AlphaFoldDB" id="A0AAD9DH16"/>
<dbReference type="EMBL" id="JATAAI010000003">
    <property type="protein sequence ID" value="KAK1746877.1"/>
    <property type="molecule type" value="Genomic_DNA"/>
</dbReference>
<keyword evidence="1" id="KW-0732">Signal</keyword>
<evidence type="ECO:0000313" key="2">
    <source>
        <dbReference type="EMBL" id="KAK1746877.1"/>
    </source>
</evidence>
<feature type="chain" id="PRO_5041926853" evidence="1">
    <location>
        <begin position="26"/>
        <end position="661"/>
    </location>
</feature>
<keyword evidence="3" id="KW-1185">Reference proteome</keyword>
<dbReference type="Proteomes" id="UP001224775">
    <property type="component" value="Unassembled WGS sequence"/>
</dbReference>
<accession>A0AAD9DH16</accession>
<name>A0AAD9DH16_9STRA</name>
<evidence type="ECO:0000313" key="3">
    <source>
        <dbReference type="Proteomes" id="UP001224775"/>
    </source>
</evidence>